<name>A0A8D8MD40_9HEMI</name>
<dbReference type="InterPro" id="IPR036610">
    <property type="entry name" value="PEBP-like_sf"/>
</dbReference>
<dbReference type="InterPro" id="IPR035810">
    <property type="entry name" value="PEBP_euk"/>
</dbReference>
<dbReference type="PANTHER" id="PTHR11362:SF82">
    <property type="entry name" value="PHOSPHATIDYLETHANOLAMINE-BINDING PROTEIN 4"/>
    <property type="match status" value="1"/>
</dbReference>
<dbReference type="AlphaFoldDB" id="A0A8D8MD40"/>
<feature type="chain" id="PRO_5034467864" evidence="2">
    <location>
        <begin position="22"/>
        <end position="261"/>
    </location>
</feature>
<dbReference type="InterPro" id="IPR008914">
    <property type="entry name" value="PEBP"/>
</dbReference>
<sequence>MADFYLIRFVLLLSPSLFCSGHHHLNQFPPFHIQPPPLGHHLGGSFYERDIVPDIVGGGPQSDIRVLYNVNGSLTTAAFGNELTPTEVKDKPIIFWFGNPHSLYTLMMIDPDAPSRSDQKLSPILHFLVGNIPGHDVNKGDIIVDYAGAQPPKDSGLHRYIFLLYHQVKKTDFSKEPMIPSSSNEGRLNFAVRNFTEKYHLYGPVASNFFQAQNEENVVIKLGSPDSPPPEGREEGTSEQPEPEGAPEKNVDAEVITQEPE</sequence>
<feature type="region of interest" description="Disordered" evidence="1">
    <location>
        <begin position="218"/>
        <end position="261"/>
    </location>
</feature>
<feature type="signal peptide" evidence="2">
    <location>
        <begin position="1"/>
        <end position="21"/>
    </location>
</feature>
<protein>
    <submittedName>
        <fullName evidence="3">OV-16 antigen</fullName>
    </submittedName>
</protein>
<proteinExistence type="predicted"/>
<evidence type="ECO:0000256" key="2">
    <source>
        <dbReference type="SAM" id="SignalP"/>
    </source>
</evidence>
<dbReference type="PANTHER" id="PTHR11362">
    <property type="entry name" value="PHOSPHATIDYLETHANOLAMINE-BINDING PROTEIN"/>
    <property type="match status" value="1"/>
</dbReference>
<dbReference type="Pfam" id="PF01161">
    <property type="entry name" value="PBP"/>
    <property type="match status" value="1"/>
</dbReference>
<dbReference type="SUPFAM" id="SSF49777">
    <property type="entry name" value="PEBP-like"/>
    <property type="match status" value="1"/>
</dbReference>
<dbReference type="Gene3D" id="3.90.280.10">
    <property type="entry name" value="PEBP-like"/>
    <property type="match status" value="1"/>
</dbReference>
<dbReference type="CDD" id="cd00866">
    <property type="entry name" value="PEBP_euk"/>
    <property type="match status" value="1"/>
</dbReference>
<reference evidence="3" key="1">
    <citation type="submission" date="2021-05" db="EMBL/GenBank/DDBJ databases">
        <authorList>
            <person name="Alioto T."/>
            <person name="Alioto T."/>
            <person name="Gomez Garrido J."/>
        </authorList>
    </citation>
    <scope>NUCLEOTIDE SEQUENCE</scope>
</reference>
<organism evidence="3">
    <name type="scientific">Cacopsylla melanoneura</name>
    <dbReference type="NCBI Taxonomy" id="428564"/>
    <lineage>
        <taxon>Eukaryota</taxon>
        <taxon>Metazoa</taxon>
        <taxon>Ecdysozoa</taxon>
        <taxon>Arthropoda</taxon>
        <taxon>Hexapoda</taxon>
        <taxon>Insecta</taxon>
        <taxon>Pterygota</taxon>
        <taxon>Neoptera</taxon>
        <taxon>Paraneoptera</taxon>
        <taxon>Hemiptera</taxon>
        <taxon>Sternorrhyncha</taxon>
        <taxon>Psylloidea</taxon>
        <taxon>Psyllidae</taxon>
        <taxon>Psyllinae</taxon>
        <taxon>Cacopsylla</taxon>
    </lineage>
</organism>
<accession>A0A8D8MD40</accession>
<keyword evidence="2" id="KW-0732">Signal</keyword>
<dbReference type="EMBL" id="HBUF01051469">
    <property type="protein sequence ID" value="CAG6621977.1"/>
    <property type="molecule type" value="Transcribed_RNA"/>
</dbReference>
<evidence type="ECO:0000256" key="1">
    <source>
        <dbReference type="SAM" id="MobiDB-lite"/>
    </source>
</evidence>
<evidence type="ECO:0000313" key="3">
    <source>
        <dbReference type="EMBL" id="CAG6621977.1"/>
    </source>
</evidence>